<sequence>MHLGRLVAAPCVGRNVAIAPFGRFEASDACRTPPLFSDGILKLRRCFQIVRSNSRASASLFEIKGLESNAKRLNHHCPMRQTGIVRQYGCLKIGKSGWKTKGRS</sequence>
<dbReference type="EMBL" id="SUQX01000015">
    <property type="protein sequence ID" value="TJX05152.1"/>
    <property type="molecule type" value="Genomic_DNA"/>
</dbReference>
<evidence type="ECO:0000313" key="2">
    <source>
        <dbReference type="Proteomes" id="UP000307092"/>
    </source>
</evidence>
<dbReference type="AlphaFoldDB" id="A0AAX2TPG5"/>
<dbReference type="Proteomes" id="UP000307092">
    <property type="component" value="Unassembled WGS sequence"/>
</dbReference>
<gene>
    <name evidence="1" type="ORF">E8M63_08260</name>
</gene>
<reference evidence="1 2" key="1">
    <citation type="submission" date="2019-04" db="EMBL/GenBank/DDBJ databases">
        <title>The CDC panel for molecular diagnostics of ciprofloxacin resistance and its use for research and clinical development.</title>
        <authorList>
            <person name="Liu H."/>
            <person name="Tang K."/>
            <person name="Pham C."/>
            <person name="Schmerer M."/>
        </authorList>
    </citation>
    <scope>NUCLEOTIDE SEQUENCE [LARGE SCALE GENOMIC DNA]</scope>
    <source>
        <strain evidence="1 2">LRRBGS_0742</strain>
    </source>
</reference>
<comment type="caution">
    <text evidence="1">The sequence shown here is derived from an EMBL/GenBank/DDBJ whole genome shotgun (WGS) entry which is preliminary data.</text>
</comment>
<protein>
    <submittedName>
        <fullName evidence="1">Uncharacterized protein</fullName>
    </submittedName>
</protein>
<organism evidence="1 2">
    <name type="scientific">Neisseria gonorrhoeae</name>
    <dbReference type="NCBI Taxonomy" id="485"/>
    <lineage>
        <taxon>Bacteria</taxon>
        <taxon>Pseudomonadati</taxon>
        <taxon>Pseudomonadota</taxon>
        <taxon>Betaproteobacteria</taxon>
        <taxon>Neisseriales</taxon>
        <taxon>Neisseriaceae</taxon>
        <taxon>Neisseria</taxon>
    </lineage>
</organism>
<name>A0AAX2TPG5_NEIGO</name>
<accession>A0AAX2TPG5</accession>
<proteinExistence type="predicted"/>
<evidence type="ECO:0000313" key="1">
    <source>
        <dbReference type="EMBL" id="TJX05152.1"/>
    </source>
</evidence>